<evidence type="ECO:0000256" key="5">
    <source>
        <dbReference type="ARBA" id="ARBA00023136"/>
    </source>
</evidence>
<gene>
    <name evidence="7" type="ORF">GGD88_002883</name>
</gene>
<feature type="transmembrane region" description="Helical" evidence="6">
    <location>
        <begin position="49"/>
        <end position="68"/>
    </location>
</feature>
<protein>
    <submittedName>
        <fullName evidence="7">Uncharacterized membrane protein YgdD (TMEM256/DUF423 family)</fullName>
    </submittedName>
</protein>
<accession>A0A7W6S2T0</accession>
<dbReference type="RefSeq" id="WP_343056375.1">
    <property type="nucleotide sequence ID" value="NZ_JACIGI010000028.1"/>
</dbReference>
<feature type="transmembrane region" description="Helical" evidence="6">
    <location>
        <begin position="107"/>
        <end position="126"/>
    </location>
</feature>
<comment type="subcellular location">
    <subcellularLocation>
        <location evidence="1">Membrane</location>
        <topology evidence="1">Multi-pass membrane protein</topology>
    </subcellularLocation>
</comment>
<dbReference type="Proteomes" id="UP000555728">
    <property type="component" value="Unassembled WGS sequence"/>
</dbReference>
<dbReference type="AlphaFoldDB" id="A0A7W6S2T0"/>
<dbReference type="InterPro" id="IPR006696">
    <property type="entry name" value="DUF423"/>
</dbReference>
<organism evidence="7 8">
    <name type="scientific">Roseospira goensis</name>
    <dbReference type="NCBI Taxonomy" id="391922"/>
    <lineage>
        <taxon>Bacteria</taxon>
        <taxon>Pseudomonadati</taxon>
        <taxon>Pseudomonadota</taxon>
        <taxon>Alphaproteobacteria</taxon>
        <taxon>Rhodospirillales</taxon>
        <taxon>Rhodospirillaceae</taxon>
        <taxon>Roseospira</taxon>
    </lineage>
</organism>
<dbReference type="EMBL" id="JACIGI010000028">
    <property type="protein sequence ID" value="MBB4287139.1"/>
    <property type="molecule type" value="Genomic_DNA"/>
</dbReference>
<evidence type="ECO:0000256" key="3">
    <source>
        <dbReference type="ARBA" id="ARBA00022692"/>
    </source>
</evidence>
<dbReference type="Pfam" id="PF04241">
    <property type="entry name" value="DUF423"/>
    <property type="match status" value="1"/>
</dbReference>
<evidence type="ECO:0000256" key="4">
    <source>
        <dbReference type="ARBA" id="ARBA00022989"/>
    </source>
</evidence>
<evidence type="ECO:0000256" key="6">
    <source>
        <dbReference type="SAM" id="Phobius"/>
    </source>
</evidence>
<sequence length="132" mass="13368">MSRPALWIVVGALFGLLAVALGAFAAHILEARGAARAVDLVETAARYQATHALALVLCGLLGLIAGAGAPAARWAGRAGLFFTLGIVLFCGALYGIALLGWPLGMVAPLGGTSFMVGWGLLAVAGWRASRPA</sequence>
<comment type="caution">
    <text evidence="7">The sequence shown here is derived from an EMBL/GenBank/DDBJ whole genome shotgun (WGS) entry which is preliminary data.</text>
</comment>
<dbReference type="PANTHER" id="PTHR43461:SF1">
    <property type="entry name" value="TRANSMEMBRANE PROTEIN 256"/>
    <property type="match status" value="1"/>
</dbReference>
<proteinExistence type="inferred from homology"/>
<keyword evidence="4 6" id="KW-1133">Transmembrane helix</keyword>
<name>A0A7W6S2T0_9PROT</name>
<evidence type="ECO:0000256" key="2">
    <source>
        <dbReference type="ARBA" id="ARBA00009694"/>
    </source>
</evidence>
<keyword evidence="5 6" id="KW-0472">Membrane</keyword>
<evidence type="ECO:0000256" key="1">
    <source>
        <dbReference type="ARBA" id="ARBA00004141"/>
    </source>
</evidence>
<evidence type="ECO:0000313" key="7">
    <source>
        <dbReference type="EMBL" id="MBB4287139.1"/>
    </source>
</evidence>
<reference evidence="7 8" key="1">
    <citation type="submission" date="2020-08" db="EMBL/GenBank/DDBJ databases">
        <title>Genome sequencing of Purple Non-Sulfur Bacteria from various extreme environments.</title>
        <authorList>
            <person name="Mayer M."/>
        </authorList>
    </citation>
    <scope>NUCLEOTIDE SEQUENCE [LARGE SCALE GENOMIC DNA]</scope>
    <source>
        <strain evidence="7 8">JA135</strain>
    </source>
</reference>
<dbReference type="PANTHER" id="PTHR43461">
    <property type="entry name" value="TRANSMEMBRANE PROTEIN 256"/>
    <property type="match status" value="1"/>
</dbReference>
<feature type="transmembrane region" description="Helical" evidence="6">
    <location>
        <begin position="80"/>
        <end position="101"/>
    </location>
</feature>
<evidence type="ECO:0000313" key="8">
    <source>
        <dbReference type="Proteomes" id="UP000555728"/>
    </source>
</evidence>
<keyword evidence="8" id="KW-1185">Reference proteome</keyword>
<dbReference type="GO" id="GO:0005886">
    <property type="term" value="C:plasma membrane"/>
    <property type="evidence" value="ECO:0007669"/>
    <property type="project" value="TreeGrafter"/>
</dbReference>
<keyword evidence="3 6" id="KW-0812">Transmembrane</keyword>
<comment type="similarity">
    <text evidence="2">Belongs to the UPF0382 family.</text>
</comment>